<dbReference type="Pfam" id="PF01420">
    <property type="entry name" value="Methylase_S"/>
    <property type="match status" value="2"/>
</dbReference>
<feature type="domain" description="Type I restriction modification DNA specificity" evidence="5">
    <location>
        <begin position="103"/>
        <end position="184"/>
    </location>
</feature>
<dbReference type="PANTHER" id="PTHR30408:SF12">
    <property type="entry name" value="TYPE I RESTRICTION ENZYME MJAVIII SPECIFICITY SUBUNIT"/>
    <property type="match status" value="1"/>
</dbReference>
<dbReference type="GO" id="GO:0004519">
    <property type="term" value="F:endonuclease activity"/>
    <property type="evidence" value="ECO:0007669"/>
    <property type="project" value="UniProtKB-KW"/>
</dbReference>
<evidence type="ECO:0000256" key="1">
    <source>
        <dbReference type="ARBA" id="ARBA00010923"/>
    </source>
</evidence>
<dbReference type="EMBL" id="JAUFQS010000017">
    <property type="protein sequence ID" value="MDN3689052.1"/>
    <property type="molecule type" value="Genomic_DNA"/>
</dbReference>
<name>A0ABT8CAD4_9BACT</name>
<keyword evidence="6" id="KW-0255">Endonuclease</keyword>
<dbReference type="Gene3D" id="3.90.220.20">
    <property type="entry name" value="DNA methylase specificity domains"/>
    <property type="match status" value="2"/>
</dbReference>
<evidence type="ECO:0000256" key="2">
    <source>
        <dbReference type="ARBA" id="ARBA00022747"/>
    </source>
</evidence>
<evidence type="ECO:0000256" key="4">
    <source>
        <dbReference type="SAM" id="Coils"/>
    </source>
</evidence>
<evidence type="ECO:0000259" key="5">
    <source>
        <dbReference type="Pfam" id="PF01420"/>
    </source>
</evidence>
<proteinExistence type="inferred from homology"/>
<evidence type="ECO:0000256" key="3">
    <source>
        <dbReference type="ARBA" id="ARBA00023125"/>
    </source>
</evidence>
<dbReference type="InterPro" id="IPR000055">
    <property type="entry name" value="Restrct_endonuc_typeI_TRD"/>
</dbReference>
<feature type="coiled-coil region" evidence="4">
    <location>
        <begin position="176"/>
        <end position="203"/>
    </location>
</feature>
<gene>
    <name evidence="6" type="ORF">QWZ15_14530</name>
</gene>
<reference evidence="7" key="1">
    <citation type="journal article" date="2019" name="Int. J. Syst. Evol. Microbiol.">
        <title>The Global Catalogue of Microorganisms (GCM) 10K type strain sequencing project: providing services to taxonomists for standard genome sequencing and annotation.</title>
        <authorList>
            <consortium name="The Broad Institute Genomics Platform"/>
            <consortium name="The Broad Institute Genome Sequencing Center for Infectious Disease"/>
            <person name="Wu L."/>
            <person name="Ma J."/>
        </authorList>
    </citation>
    <scope>NUCLEOTIDE SEQUENCE [LARGE SCALE GENOMIC DNA]</scope>
    <source>
        <strain evidence="7">CECT 7706</strain>
    </source>
</reference>
<keyword evidence="2" id="KW-0680">Restriction system</keyword>
<comment type="similarity">
    <text evidence="1">Belongs to the type-I restriction system S methylase family.</text>
</comment>
<dbReference type="Proteomes" id="UP001236663">
    <property type="component" value="Unassembled WGS sequence"/>
</dbReference>
<keyword evidence="7" id="KW-1185">Reference proteome</keyword>
<dbReference type="SUPFAM" id="SSF116734">
    <property type="entry name" value="DNA methylase specificity domain"/>
    <property type="match status" value="2"/>
</dbReference>
<keyword evidence="3" id="KW-0238">DNA-binding</keyword>
<dbReference type="PANTHER" id="PTHR30408">
    <property type="entry name" value="TYPE-1 RESTRICTION ENZYME ECOKI SPECIFICITY PROTEIN"/>
    <property type="match status" value="1"/>
</dbReference>
<keyword evidence="6" id="KW-0378">Hydrolase</keyword>
<dbReference type="InterPro" id="IPR052021">
    <property type="entry name" value="Type-I_RS_S_subunit"/>
</dbReference>
<dbReference type="Gene3D" id="1.10.287.1120">
    <property type="entry name" value="Bipartite methylase S protein"/>
    <property type="match status" value="1"/>
</dbReference>
<accession>A0ABT8CAD4</accession>
<comment type="caution">
    <text evidence="6">The sequence shown here is derived from an EMBL/GenBank/DDBJ whole genome shotgun (WGS) entry which is preliminary data.</text>
</comment>
<dbReference type="InterPro" id="IPR044946">
    <property type="entry name" value="Restrct_endonuc_typeI_TRD_sf"/>
</dbReference>
<evidence type="ECO:0000313" key="7">
    <source>
        <dbReference type="Proteomes" id="UP001236663"/>
    </source>
</evidence>
<sequence length="434" mass="48739">MNLTATKITFQKYPAYKGSGEYWMGEIPEHWEIKKLKHIFKEKKKVTNPSLGCGSISFGKVVFKDDEKIPEATKASYQEVLAGEYLVNPLNLNYDLISLRIGLSDINVVVSSGYIVLKNSIELDKSFFNYLLHRYDVAYMKLLGSGVRQTISFNHIANSLLAFPPIPEQTAIANFLDDKTAKIDQAIAQKEKLIALLKEWKQIIIQNAVTKGLDPNVKLKDSGVEWIGEIPEHWEVTQIKRITKTTSGSTPQSGNVGRYYNGSIPWVRTTDLNNDELLDVPVKITEAAIRDTACSLMPVNTVCVAMYGGPGTIGKHSILRFSGTINQALCGIMPSKKLNQEYLYYYVKYYRPHWMLVAKGSRVDPNISQDEVRKMFIPLLSVHEQVKIAAFIETQSSKVNQAITLQQTQIEKLKEYKATLIDSAVTGKIKVPGV</sequence>
<feature type="domain" description="Type I restriction modification DNA specificity" evidence="5">
    <location>
        <begin position="231"/>
        <end position="408"/>
    </location>
</feature>
<dbReference type="RefSeq" id="WP_163386562.1">
    <property type="nucleotide sequence ID" value="NZ_JAUFQS010000017.1"/>
</dbReference>
<keyword evidence="6" id="KW-0540">Nuclease</keyword>
<protein>
    <submittedName>
        <fullName evidence="6">Restriction endonuclease subunit S</fullName>
    </submittedName>
</protein>
<evidence type="ECO:0000313" key="6">
    <source>
        <dbReference type="EMBL" id="MDN3689052.1"/>
    </source>
</evidence>
<keyword evidence="4" id="KW-0175">Coiled coil</keyword>
<organism evidence="6 7">
    <name type="scientific">Cyclobacterium jeungdonense</name>
    <dbReference type="NCBI Taxonomy" id="708087"/>
    <lineage>
        <taxon>Bacteria</taxon>
        <taxon>Pseudomonadati</taxon>
        <taxon>Bacteroidota</taxon>
        <taxon>Cytophagia</taxon>
        <taxon>Cytophagales</taxon>
        <taxon>Cyclobacteriaceae</taxon>
        <taxon>Cyclobacterium</taxon>
    </lineage>
</organism>